<keyword evidence="2" id="KW-0808">Transferase</keyword>
<organism evidence="2 3">
    <name type="scientific">Caenispirillum bisanense</name>
    <dbReference type="NCBI Taxonomy" id="414052"/>
    <lineage>
        <taxon>Bacteria</taxon>
        <taxon>Pseudomonadati</taxon>
        <taxon>Pseudomonadota</taxon>
        <taxon>Alphaproteobacteria</taxon>
        <taxon>Rhodospirillales</taxon>
        <taxon>Novispirillaceae</taxon>
        <taxon>Caenispirillum</taxon>
    </lineage>
</organism>
<dbReference type="SUPFAM" id="SSF75304">
    <property type="entry name" value="Amidase signature (AS) enzymes"/>
    <property type="match status" value="1"/>
</dbReference>
<evidence type="ECO:0000313" key="3">
    <source>
        <dbReference type="Proteomes" id="UP000219621"/>
    </source>
</evidence>
<dbReference type="InterPro" id="IPR036928">
    <property type="entry name" value="AS_sf"/>
</dbReference>
<dbReference type="NCBIfam" id="NF005460">
    <property type="entry name" value="PRK07056.1"/>
    <property type="match status" value="1"/>
</dbReference>
<reference evidence="2 3" key="1">
    <citation type="submission" date="2017-09" db="EMBL/GenBank/DDBJ databases">
        <authorList>
            <person name="Ehlers B."/>
            <person name="Leendertz F.H."/>
        </authorList>
    </citation>
    <scope>NUCLEOTIDE SEQUENCE [LARGE SCALE GENOMIC DNA]</scope>
    <source>
        <strain evidence="2 3">USBA 140</strain>
    </source>
</reference>
<dbReference type="Gene3D" id="3.90.1300.10">
    <property type="entry name" value="Amidase signature (AS) domain"/>
    <property type="match status" value="1"/>
</dbReference>
<dbReference type="PANTHER" id="PTHR11895">
    <property type="entry name" value="TRANSAMIDASE"/>
    <property type="match status" value="1"/>
</dbReference>
<protein>
    <submittedName>
        <fullName evidence="2">Aspartyl-tRNA(Asn)/glutamyl-tRNA(Gln) amidotransferase subunit A</fullName>
    </submittedName>
</protein>
<evidence type="ECO:0000313" key="2">
    <source>
        <dbReference type="EMBL" id="SOD92346.1"/>
    </source>
</evidence>
<dbReference type="InterPro" id="IPR023631">
    <property type="entry name" value="Amidase_dom"/>
</dbReference>
<dbReference type="Proteomes" id="UP000219621">
    <property type="component" value="Unassembled WGS sequence"/>
</dbReference>
<proteinExistence type="predicted"/>
<evidence type="ECO:0000259" key="1">
    <source>
        <dbReference type="Pfam" id="PF01425"/>
    </source>
</evidence>
<sequence length="453" mass="47430">MTPMTPLAALLADLEAGRTTARALTETALARAAEGEGPRVFTRVDSDAALAAADVADGVRAAGLDGGPLLGLPVSVKDLFDVKGQVTLAGSVVRADEPPAAQDAPVVRRLRAAGAVIVGRTNMTEFAFSGVGLNPHYGTPKNPWDRATARIPGGSSSGAAVSVTDGMAAAAVGTDTGGSVRIPAGLCGLTGFKPTQARVTRDGCFPLSHAMDSVGPLAPTVDCCALLDAVLAGEAPQAVTPFPVQGLRLAVPRCLLLDDMDEAVSTAFETALHRLSQAGAQVDGVAAEDLIDEHYVARQAAQVTAEAWALHRATIGLAGERYDPRVRDRMKLAEAWSAADLVDMIHWRDAFIARWDRMAAPYDALIWPTLPTVAPAIAQVDADEAAYNTWNRLMLRNTRLVNVLDGCAVTLPVHRPGEAPVGLQVVGPRGHDRRVLEIAAGVEAVLAEMRRVP</sequence>
<dbReference type="PANTHER" id="PTHR11895:SF176">
    <property type="entry name" value="AMIDASE AMID-RELATED"/>
    <property type="match status" value="1"/>
</dbReference>
<dbReference type="EMBL" id="OCNJ01000002">
    <property type="protein sequence ID" value="SOD92346.1"/>
    <property type="molecule type" value="Genomic_DNA"/>
</dbReference>
<dbReference type="InterPro" id="IPR000120">
    <property type="entry name" value="Amidase"/>
</dbReference>
<accession>A0A286GAQ9</accession>
<name>A0A286GAQ9_9PROT</name>
<dbReference type="GO" id="GO:0016740">
    <property type="term" value="F:transferase activity"/>
    <property type="evidence" value="ECO:0007669"/>
    <property type="project" value="UniProtKB-KW"/>
</dbReference>
<gene>
    <name evidence="2" type="ORF">SAMN05421508_102388</name>
</gene>
<feature type="domain" description="Amidase" evidence="1">
    <location>
        <begin position="24"/>
        <end position="436"/>
    </location>
</feature>
<dbReference type="AlphaFoldDB" id="A0A286GAQ9"/>
<dbReference type="OrthoDB" id="9811471at2"/>
<dbReference type="Pfam" id="PF01425">
    <property type="entry name" value="Amidase"/>
    <property type="match status" value="1"/>
</dbReference>
<keyword evidence="3" id="KW-1185">Reference proteome</keyword>